<dbReference type="AlphaFoldDB" id="A0AAP6LK07"/>
<dbReference type="EMBL" id="JAQZHK010000002">
    <property type="protein sequence ID" value="MDY3512158.1"/>
    <property type="molecule type" value="Genomic_DNA"/>
</dbReference>
<keyword evidence="2" id="KW-0472">Membrane</keyword>
<dbReference type="Proteomes" id="UP001284033">
    <property type="component" value="Unassembled WGS sequence"/>
</dbReference>
<organism evidence="3 4">
    <name type="scientific">Riemerella anatipestifer</name>
    <name type="common">Moraxella anatipestifer</name>
    <dbReference type="NCBI Taxonomy" id="34085"/>
    <lineage>
        <taxon>Bacteria</taxon>
        <taxon>Pseudomonadati</taxon>
        <taxon>Bacteroidota</taxon>
        <taxon>Flavobacteriia</taxon>
        <taxon>Flavobacteriales</taxon>
        <taxon>Weeksellaceae</taxon>
        <taxon>Riemerella</taxon>
    </lineage>
</organism>
<reference evidence="3" key="1">
    <citation type="submission" date="2023-01" db="EMBL/GenBank/DDBJ databases">
        <title>Genome-based studies on antimicrobial resistance profiles of Riemerella anatipestifer in China, 1994 to 2021.</title>
        <authorList>
            <person name="Yang Z."/>
            <person name="Zhu D."/>
        </authorList>
    </citation>
    <scope>NUCLEOTIDE SEQUENCE</scope>
    <source>
        <strain evidence="3">RCAD1218</strain>
    </source>
</reference>
<sequence>MGKFVLVVLIIYILYYTGNIIYDLYIKKEKVEEVEEEVVTIEGIDTEENVANVEIDDIEEMATPKGFTNEEEYNIREGEQENEFDEGEKERNILELEKKHKEESQLDSITKGQEVAEKKVEEQPKLKTDFKRTPTPEEFRKIINDAESNVYIASEKEGHICYNMK</sequence>
<keyword evidence="2" id="KW-0812">Transmembrane</keyword>
<evidence type="ECO:0000256" key="2">
    <source>
        <dbReference type="SAM" id="Phobius"/>
    </source>
</evidence>
<name>A0AAP6LK07_RIEAN</name>
<evidence type="ECO:0000313" key="3">
    <source>
        <dbReference type="EMBL" id="MDY3512158.1"/>
    </source>
</evidence>
<protein>
    <submittedName>
        <fullName evidence="3">Uncharacterized protein</fullName>
    </submittedName>
</protein>
<evidence type="ECO:0000256" key="1">
    <source>
        <dbReference type="SAM" id="MobiDB-lite"/>
    </source>
</evidence>
<keyword evidence="2" id="KW-1133">Transmembrane helix</keyword>
<feature type="transmembrane region" description="Helical" evidence="2">
    <location>
        <begin position="6"/>
        <end position="25"/>
    </location>
</feature>
<feature type="compositionally biased region" description="Basic and acidic residues" evidence="1">
    <location>
        <begin position="114"/>
        <end position="133"/>
    </location>
</feature>
<accession>A0AAP6LK07</accession>
<evidence type="ECO:0000313" key="4">
    <source>
        <dbReference type="Proteomes" id="UP001284033"/>
    </source>
</evidence>
<gene>
    <name evidence="3" type="ORF">PG303_02875</name>
</gene>
<comment type="caution">
    <text evidence="3">The sequence shown here is derived from an EMBL/GenBank/DDBJ whole genome shotgun (WGS) entry which is preliminary data.</text>
</comment>
<proteinExistence type="predicted"/>
<dbReference type="RefSeq" id="WP_253037373.1">
    <property type="nucleotide sequence ID" value="NZ_CP168322.1"/>
</dbReference>
<feature type="region of interest" description="Disordered" evidence="1">
    <location>
        <begin position="101"/>
        <end position="133"/>
    </location>
</feature>